<dbReference type="RefSeq" id="WP_082366646.1">
    <property type="nucleotide sequence ID" value="NZ_CYIG01000050.1"/>
</dbReference>
<proteinExistence type="predicted"/>
<dbReference type="Pfam" id="PF13032">
    <property type="entry name" value="RNaseH_pPIWI_RE"/>
    <property type="match status" value="1"/>
</dbReference>
<dbReference type="Pfam" id="PF18157">
    <property type="entry name" value="MID_pPIWI_RE"/>
    <property type="match status" value="1"/>
</dbReference>
<keyword evidence="1" id="KW-0175">Coiled coil</keyword>
<feature type="region of interest" description="Disordered" evidence="2">
    <location>
        <begin position="1054"/>
        <end position="1098"/>
    </location>
</feature>
<feature type="region of interest" description="Disordered" evidence="2">
    <location>
        <begin position="1369"/>
        <end position="1419"/>
    </location>
</feature>
<gene>
    <name evidence="5" type="ORF">SAMN04489707_10453</name>
</gene>
<dbReference type="Proteomes" id="UP000183656">
    <property type="component" value="Unassembled WGS sequence"/>
</dbReference>
<protein>
    <submittedName>
        <fullName evidence="5">Uncharacterized protein</fullName>
    </submittedName>
</protein>
<feature type="region of interest" description="Disordered" evidence="2">
    <location>
        <begin position="1673"/>
        <end position="1693"/>
    </location>
</feature>
<feature type="compositionally biased region" description="Basic and acidic residues" evidence="2">
    <location>
        <begin position="1379"/>
        <end position="1393"/>
    </location>
</feature>
<reference evidence="5 6" key="1">
    <citation type="submission" date="2016-10" db="EMBL/GenBank/DDBJ databases">
        <authorList>
            <person name="de Groot N.N."/>
        </authorList>
    </citation>
    <scope>NUCLEOTIDE SEQUENCE [LARGE SCALE GENOMIC DNA]</scope>
    <source>
        <strain evidence="5 6">R-24608</strain>
    </source>
</reference>
<dbReference type="EMBL" id="FPBX01000045">
    <property type="protein sequence ID" value="SFU94886.1"/>
    <property type="molecule type" value="Genomic_DNA"/>
</dbReference>
<dbReference type="SUPFAM" id="SSF52540">
    <property type="entry name" value="P-loop containing nucleoside triphosphate hydrolases"/>
    <property type="match status" value="1"/>
</dbReference>
<feature type="domain" description="pPIWI-RE RNaseH" evidence="3">
    <location>
        <begin position="654"/>
        <end position="982"/>
    </location>
</feature>
<keyword evidence="6" id="KW-1185">Reference proteome</keyword>
<feature type="region of interest" description="Disordered" evidence="2">
    <location>
        <begin position="408"/>
        <end position="448"/>
    </location>
</feature>
<evidence type="ECO:0000256" key="1">
    <source>
        <dbReference type="SAM" id="Coils"/>
    </source>
</evidence>
<name>A0A1I7KBV2_9BURK</name>
<feature type="compositionally biased region" description="Polar residues" evidence="2">
    <location>
        <begin position="1060"/>
        <end position="1069"/>
    </location>
</feature>
<feature type="domain" description="Prokaryotic pPIWI-RE MID" evidence="4">
    <location>
        <begin position="503"/>
        <end position="629"/>
    </location>
</feature>
<dbReference type="InterPro" id="IPR024996">
    <property type="entry name" value="RNaseH_pPIWI_RE"/>
</dbReference>
<evidence type="ECO:0000256" key="2">
    <source>
        <dbReference type="SAM" id="MobiDB-lite"/>
    </source>
</evidence>
<dbReference type="InterPro" id="IPR040496">
    <property type="entry name" value="MID_pPIWI_RE"/>
</dbReference>
<evidence type="ECO:0000259" key="3">
    <source>
        <dbReference type="Pfam" id="PF13032"/>
    </source>
</evidence>
<dbReference type="STRING" id="343013.SAMN04489707_10453"/>
<sequence length="3425" mass="380332">MSPATKAIPASASPATQDIHEWVRKYKSPARRSLVVLGARIRPEWLNRTVGVVEVSFVGDLGQALSDLVSLASAKKKYLPTVRLKASMALSLDGIIVIDRHLGLQEPRPAISLHNEELEAEEVAERIRKCLKTWSNDVLQSWAQANGLAESAERLAQAIRTDGIQVRTTEQPLINRPAGARLGRPAYHLIARRLAEELVGATLFEGFSPVDMVVDPSDTSASVELLTQPVRMGNTKHMFSMAARLSVFTMPNSRDLFVKVTPVKRIWTSEMPGRKPNAPANIGCTIMVPGKPFLTVRACQVKGNQAAGEGKAPAWAFSDEYEEFLARAKGMLPETLQEAVAQVAPDPSNGGWWVGFQRLTTVFDRVGGRTVFECDEYDLHETVVQLLPATLDSRLEWRSVKAIGQKAAAKDTHKALKPSDIGHDEEASEPGRAGQSLSDDNLPDDERPVRTLESDRAGRLEVGRAANVAALQALHPGKPVHLFVFGGEPNEQAIIRACADVLFGDAVQVHTEALPLHTHGLKDELEKSDAKSLIRFDARVNRWTQAFAQLPQDGGVRHVMVCADRMIGRRTEDQVNYYAAIHAACSVAGANVHHVLPIQQKRGKDDVGHFVHRVQSAMLDVFLAHSGVVLGVRDLVEQTLGLSKTTDKLPRYVCGVQTVRSRARRFSGEENVSFILYSRLSLVTGLVDIKIACRLGKKDTTTDWMPLATGLRWLGSQRNIASDERWLRDAFQPQTRAMLSQLKSEDERAIVLLDWQRLGGLWQQVRDDLLSESPPGSMMLGTIDLSIVCPGMTFMRLRSTRESSMTIRTLTTKLYEGWTSRPQGLEATGEVYTERYLTAAHEILEVIASDAQERVKPGRTSNRHYLQVMRNRDTMQLLRGFSCYRTTERMKAIDESGENGKIEGSAQPTSKRFRIVQLAPMHDDATLATTMECTIITGPAELDPDQVVRLVMGLRLRFAHYPDWTALPAPLFFISKVDDYVIRYADLARQDEDGQDDEAEANSVAEVSQVPDTIPSTEMNEAVLAGITDELLQGNHDPYFDDVRRAIGEQLQLFDETSDSKGGTKTMTPLETEKQNESGPDGQPNELSNKSVSGGARPFDEVDGGAAAATIDSHAHASVPVAGNEAEGGIVDEVLIEDPLLSKAHNLLINVPILFNPAEHKVRRLYEDLLKLNLRVTVDLPWFANANTVVPPDAWPDHKAIRKFWNLQGSMGLRQANKPAPTTSDFKPWVMQRLRIPQSAWSLGAIFKGSTRVFSRFNDLYANMIAERIKNDDDFDSPKNALDIDYEGFAHWLCKRDDCKGDDEGLGWLFIRAAQLPSETGIKDIFSVVDQYISKGLKLGPKSMCALGYLVDCCEVAIDLVDAVTAKQRPTNVHRKRDPKWQEMDHQTEHAEQEADATSDCMEGSQDQGGDQEHGDNMTNATPVVAAANAQVDQAHPLYLLAPKGEPESTISGLPDLADMPTDRIKQMMLACVNKLDPGSNAFVENGESLGMLYQQLSIRHKAAVQEEELRKKAEADQQAQEAIRMARLSALEVFFAELDAVCASVPEDMLHEPITAAGDAPSCMERLTPLDEDSFNERMALLRKNLEQVKSYAAQMVSKHDAYEALDDGSDPRLAEVSGLARRQLRNRLQEELLDAAREDNHNLVTALQAIVALHGGTLVDTASEGVIEGTAEKSTDGGAHHAPAAADATAHRAEVATAEVTDDSQPLPVKANEMAHEAPAETPMPTLEEPLVVLPENVLSGDEEHPVAAVTAAEPQTQSASAPEVFTSTEQSDVATVLCIDEASPQADASKEDFRQAMAAIAKAAAHQPGLMPVGEEGGIDLAEEVSDDMPGDAAASKTIEVDVQMDAKALLTQERMAPLIRAAEAEYWRLTRVGVAALCAVHPHPVVEIHGAAWTSMLDSLSSLTIPGGEQNINESLMRWLESGASVPGADNGLALALDIGVLGAGLLPILFEGHEAKIRWAVLSRVASRMQEHKPLHELCELLQSLDTTALRITRENLSSSRVAPRKALEAEVQRMRDRAMNWPSDSVLFRNWPNQEYWEMHGAMFDDRHGLHLHKALQHVVRGADDPLRKMMPELQKYVEKMSGTLGDLRKRTGRKRSLEGPHAEKLAQNVHATINFLQSYLDHVARLNNVATGAIPLPLREFLDKLHSKTHAASDYIKTLRGPEDAVLDMHAMLAEQIMQTTLALMNEQAPLQSVPEDLQVLLMEVPMNSSLNPIWTVKLDDEYQETTLRDPLDVLEQVGVVVDELTEAATRKTRIEDLLIDAAEMHRSNNQILAARAIEQRLRAEPAQVQSQMKTANEAAHRRAKTALSEDLADARQRVTNALSVGPMTQAEANHMLKVIEVLDRANRDNNIGVLSPVGAPYEDYPQAHALLRSLILVPLEHRIHESLRNLQNEMRTYRAELEQTGAGDALAERKLEQLDRIEAGLREVTPTNIRVARYSFSLLEQDELPVIRLQLGNPVEAYEVFQKELAGFTINRTPLESLRDALRADDAKHWPKGEKPAWAASLDAAQREEAASFLDSWMTLTEARTISEVHEPLADFFLRATGTAEAPTALSEPGNNGRTPFHLSSKTFVGAARLQGFWVPPILGSAARDLRGVILRNRPQPQHMASVIEELPVTTPNLLLGRTRLPLARRAAITRDHPVLIVDDDLVAYMAVHPEQRLAKMMEVGLLTFHDNPYDDYGGPVPHEMFFGRRSELMRLKNNKSALVLYGGRRLGKSSLLDRIQFESRQNLVHTPDGARGEVAIYIPLDSRIDSATFGDDHRLFAWTGIYRGMVNNRFISPAKTEPKTADVMREYIRSEIMAGRSLTDACYLLIDEADDVMARDIEADGAFASSLRGLCDDVRDVCTIRYVIAGLHNLTRMHTEGNTALAKADAIALQPFSSGQDILMGVDLITKPLAALGFMFPKGSEDLPMRILAMCNFYPAFVQLYCKNLIQDLYNKRGQKSPITLVEASDLDKVERNKDFLSVMQEKFRYNLDLDKRYKAIALILADTYYRGTGAGVEQGLAATDIRELCHTFFPNHFSKTGEGAFPALLEEMEKLTVIDRKGSRYQLRTPHIATMMGSYEDVETKIDELQREKPASNRTPGETRPFLTRNNGHEIKPFPMSSGWVRQLLHNEERNLVMMVGNHLCGLSEIEGLKQPWAFGRGSQLDVKYFASIDTARTYVNTIRRLGPNDPVDRIVAVLPRSWKKEQIGEYAAFANSLARPTLTLDQRRMANVRLLFIANPQQAWDLAQMLHEHDTSRPLAHASSKVAQRNWRIDPVPSWTEDAVYFRLKHFENPTLLEQHDACAKILDATLGFGGEINKLVHRGLTLREIEQALEDNRQRLCGRREAFYTAIGWPETIDPELTRQAEDLLVLMDGELRNKTDSWHKEMTVPQSMITFMRWMGLLLEAGDGTWRLPVLYKALISPNKQESK</sequence>
<dbReference type="InterPro" id="IPR027417">
    <property type="entry name" value="P-loop_NTPase"/>
</dbReference>
<feature type="coiled-coil region" evidence="1">
    <location>
        <begin position="2388"/>
        <end position="2415"/>
    </location>
</feature>
<evidence type="ECO:0000313" key="5">
    <source>
        <dbReference type="EMBL" id="SFU94886.1"/>
    </source>
</evidence>
<accession>A0A1I7KBV2</accession>
<evidence type="ECO:0000259" key="4">
    <source>
        <dbReference type="Pfam" id="PF18157"/>
    </source>
</evidence>
<organism evidence="5 6">
    <name type="scientific">Paenacidovorax caeni</name>
    <dbReference type="NCBI Taxonomy" id="343013"/>
    <lineage>
        <taxon>Bacteria</taxon>
        <taxon>Pseudomonadati</taxon>
        <taxon>Pseudomonadota</taxon>
        <taxon>Betaproteobacteria</taxon>
        <taxon>Burkholderiales</taxon>
        <taxon>Comamonadaceae</taxon>
        <taxon>Paenacidovorax</taxon>
    </lineage>
</organism>
<dbReference type="OrthoDB" id="6951663at2"/>
<feature type="region of interest" description="Disordered" evidence="2">
    <location>
        <begin position="3086"/>
        <end position="3106"/>
    </location>
</feature>
<dbReference type="Gene3D" id="3.40.50.300">
    <property type="entry name" value="P-loop containing nucleotide triphosphate hydrolases"/>
    <property type="match status" value="1"/>
</dbReference>
<evidence type="ECO:0000313" key="6">
    <source>
        <dbReference type="Proteomes" id="UP000183656"/>
    </source>
</evidence>